<dbReference type="EMBL" id="CP114588">
    <property type="protein sequence ID" value="WBA09141.1"/>
    <property type="molecule type" value="Genomic_DNA"/>
</dbReference>
<gene>
    <name evidence="7 10" type="primary">ftsB</name>
    <name evidence="8" type="ORF">BZG00_06435</name>
    <name evidence="9" type="ORF">BZG09_11005</name>
    <name evidence="10" type="ORF">N8M53_02645</name>
</gene>
<dbReference type="InterPro" id="IPR007060">
    <property type="entry name" value="FtsL/DivIC"/>
</dbReference>
<dbReference type="NCBIfam" id="NF002058">
    <property type="entry name" value="PRK00888.1"/>
    <property type="match status" value="1"/>
</dbReference>
<feature type="topological domain" description="Cytoplasmic" evidence="7">
    <location>
        <begin position="1"/>
        <end position="3"/>
    </location>
</feature>
<keyword evidence="5 7" id="KW-0472">Membrane</keyword>
<proteinExistence type="inferred from homology"/>
<name>A0A1V3GH61_9GAMM</name>
<keyword evidence="3 7" id="KW-0812">Transmembrane</keyword>
<evidence type="ECO:0000256" key="4">
    <source>
        <dbReference type="ARBA" id="ARBA00022989"/>
    </source>
</evidence>
<dbReference type="GO" id="GO:0032153">
    <property type="term" value="C:cell division site"/>
    <property type="evidence" value="ECO:0007669"/>
    <property type="project" value="UniProtKB-UniRule"/>
</dbReference>
<evidence type="ECO:0000313" key="10">
    <source>
        <dbReference type="EMBL" id="WBA09141.1"/>
    </source>
</evidence>
<keyword evidence="12" id="KW-1185">Reference proteome</keyword>
<accession>A0A1V3GH61</accession>
<keyword evidence="4 7" id="KW-1133">Transmembrane helix</keyword>
<dbReference type="EMBL" id="MUEK01000004">
    <property type="protein sequence ID" value="OOE40456.1"/>
    <property type="molecule type" value="Genomic_DNA"/>
</dbReference>
<evidence type="ECO:0000256" key="2">
    <source>
        <dbReference type="ARBA" id="ARBA00022618"/>
    </source>
</evidence>
<dbReference type="GO" id="GO:0043093">
    <property type="term" value="P:FtsZ-dependent cytokinesis"/>
    <property type="evidence" value="ECO:0007669"/>
    <property type="project" value="UniProtKB-UniRule"/>
</dbReference>
<keyword evidence="6 7" id="KW-0131">Cell cycle</keyword>
<evidence type="ECO:0000256" key="3">
    <source>
        <dbReference type="ARBA" id="ARBA00022692"/>
    </source>
</evidence>
<dbReference type="Pfam" id="PF04977">
    <property type="entry name" value="DivIC"/>
    <property type="match status" value="1"/>
</dbReference>
<evidence type="ECO:0000313" key="8">
    <source>
        <dbReference type="EMBL" id="OOE40456.1"/>
    </source>
</evidence>
<dbReference type="AlphaFoldDB" id="A0A1V3GH61"/>
<reference evidence="11 12" key="1">
    <citation type="journal article" date="2017" name="Genome Announc.">
        <title>Draft Genome Sequences of Salinivibrio proteolyticus, Salinivibrio sharmensis, Salinivibrio siamensis, Salinivibrio costicola subsp. alcaliphilus, Salinivibrio costicola subsp. vallismortis, and 29 New Isolates Belonging to the Genus Salinivibrio.</title>
        <authorList>
            <person name="Lopez-Hermoso C."/>
            <person name="de la Haba R.R."/>
            <person name="Sanchez-Porro C."/>
            <person name="Bayliss S.C."/>
            <person name="Feil E.J."/>
            <person name="Ventosa A."/>
        </authorList>
    </citation>
    <scope>NUCLEOTIDE SEQUENCE [LARGE SCALE GENOMIC DNA]</scope>
    <source>
        <strain evidence="8 12">AL184</strain>
        <strain evidence="9 11">IC202</strain>
    </source>
</reference>
<dbReference type="Proteomes" id="UP000189021">
    <property type="component" value="Unassembled WGS sequence"/>
</dbReference>
<comment type="function">
    <text evidence="7">Essential cell division protein. May link together the upstream cell division proteins, which are predominantly cytoplasmic, with the downstream cell division proteins, which are predominantly periplasmic.</text>
</comment>
<comment type="subcellular location">
    <subcellularLocation>
        <location evidence="7">Cell inner membrane</location>
        <topology evidence="7">Single-pass type II membrane protein</topology>
    </subcellularLocation>
    <text evidence="7">Localizes to the division septum.</text>
</comment>
<dbReference type="HAMAP" id="MF_00599">
    <property type="entry name" value="FtsB"/>
    <property type="match status" value="1"/>
</dbReference>
<dbReference type="Gene3D" id="1.20.5.400">
    <property type="match status" value="1"/>
</dbReference>
<comment type="similarity">
    <text evidence="7">Belongs to the FtsB family.</text>
</comment>
<evidence type="ECO:0000313" key="11">
    <source>
        <dbReference type="Proteomes" id="UP000188726"/>
    </source>
</evidence>
<dbReference type="OrthoDB" id="7061211at2"/>
<dbReference type="PANTHER" id="PTHR37485:SF1">
    <property type="entry name" value="CELL DIVISION PROTEIN FTSB"/>
    <property type="match status" value="1"/>
</dbReference>
<dbReference type="GO" id="GO:0030428">
    <property type="term" value="C:cell septum"/>
    <property type="evidence" value="ECO:0007669"/>
    <property type="project" value="TreeGrafter"/>
</dbReference>
<dbReference type="PANTHER" id="PTHR37485">
    <property type="entry name" value="CELL DIVISION PROTEIN FTSB"/>
    <property type="match status" value="1"/>
</dbReference>
<reference evidence="10" key="2">
    <citation type="submission" date="2022-09" db="EMBL/GenBank/DDBJ databases">
        <authorList>
            <person name="Li Z.-J."/>
        </authorList>
    </citation>
    <scope>NUCLEOTIDE SEQUENCE</scope>
    <source>
        <strain evidence="10">TGB11</strain>
    </source>
</reference>
<dbReference type="Proteomes" id="UP000188726">
    <property type="component" value="Unassembled WGS sequence"/>
</dbReference>
<keyword evidence="7" id="KW-0997">Cell inner membrane</keyword>
<evidence type="ECO:0000256" key="6">
    <source>
        <dbReference type="ARBA" id="ARBA00023306"/>
    </source>
</evidence>
<organism evidence="8 12">
    <name type="scientific">Salinivibrio kushneri</name>
    <dbReference type="NCBI Taxonomy" id="1908198"/>
    <lineage>
        <taxon>Bacteria</taxon>
        <taxon>Pseudomonadati</taxon>
        <taxon>Pseudomonadota</taxon>
        <taxon>Gammaproteobacteria</taxon>
        <taxon>Vibrionales</taxon>
        <taxon>Vibrionaceae</taxon>
        <taxon>Salinivibrio</taxon>
    </lineage>
</organism>
<sequence>MRLLSVALFLTLVWLQYELWLGKNGVTDYWQIEANVAVQQQANQKLVKRNQQMYAEIADLKRGQEAIEERARNELGMIKPDETFFRLVDKSQ</sequence>
<dbReference type="RefSeq" id="WP_046074097.1">
    <property type="nucleotide sequence ID" value="NZ_CP040021.1"/>
</dbReference>
<evidence type="ECO:0000313" key="12">
    <source>
        <dbReference type="Proteomes" id="UP000189021"/>
    </source>
</evidence>
<dbReference type="GeneID" id="89608521"/>
<evidence type="ECO:0000256" key="1">
    <source>
        <dbReference type="ARBA" id="ARBA00022475"/>
    </source>
</evidence>
<feature type="topological domain" description="Periplasmic" evidence="7">
    <location>
        <begin position="22"/>
        <end position="92"/>
    </location>
</feature>
<evidence type="ECO:0000256" key="5">
    <source>
        <dbReference type="ARBA" id="ARBA00023136"/>
    </source>
</evidence>
<protein>
    <recommendedName>
        <fullName evidence="7">Cell division protein FtsB</fullName>
    </recommendedName>
</protein>
<dbReference type="GO" id="GO:0005886">
    <property type="term" value="C:plasma membrane"/>
    <property type="evidence" value="ECO:0007669"/>
    <property type="project" value="UniProtKB-SubCell"/>
</dbReference>
<comment type="subunit">
    <text evidence="7">Part of a complex composed of FtsB, FtsL and FtsQ.</text>
</comment>
<evidence type="ECO:0000256" key="7">
    <source>
        <dbReference type="HAMAP-Rule" id="MF_00599"/>
    </source>
</evidence>
<dbReference type="Proteomes" id="UP001164748">
    <property type="component" value="Chromosome"/>
</dbReference>
<keyword evidence="1 7" id="KW-1003">Cell membrane</keyword>
<evidence type="ECO:0000313" key="9">
    <source>
        <dbReference type="EMBL" id="OOE43273.1"/>
    </source>
</evidence>
<dbReference type="InterPro" id="IPR023081">
    <property type="entry name" value="Cell_div_FtsB"/>
</dbReference>
<dbReference type="EMBL" id="MUEO01000027">
    <property type="protein sequence ID" value="OOE43273.1"/>
    <property type="molecule type" value="Genomic_DNA"/>
</dbReference>
<keyword evidence="2 7" id="KW-0132">Cell division</keyword>